<accession>A0A4Y7I990</accession>
<dbReference type="Gramene" id="RZC44400">
    <property type="protein sequence ID" value="RZC44400"/>
    <property type="gene ID" value="C5167_037351"/>
</dbReference>
<proteinExistence type="predicted"/>
<dbReference type="STRING" id="3469.A0A4Y7I990"/>
<protein>
    <submittedName>
        <fullName evidence="1">Uncharacterized protein</fullName>
    </submittedName>
</protein>
<evidence type="ECO:0000313" key="1">
    <source>
        <dbReference type="EMBL" id="RZC44400.1"/>
    </source>
</evidence>
<keyword evidence="2" id="KW-1185">Reference proteome</keyword>
<evidence type="ECO:0000313" key="2">
    <source>
        <dbReference type="Proteomes" id="UP000316621"/>
    </source>
</evidence>
<dbReference type="AlphaFoldDB" id="A0A4Y7I990"/>
<dbReference type="EMBL" id="CM010715">
    <property type="protein sequence ID" value="RZC44400.1"/>
    <property type="molecule type" value="Genomic_DNA"/>
</dbReference>
<organism evidence="1 2">
    <name type="scientific">Papaver somniferum</name>
    <name type="common">Opium poppy</name>
    <dbReference type="NCBI Taxonomy" id="3469"/>
    <lineage>
        <taxon>Eukaryota</taxon>
        <taxon>Viridiplantae</taxon>
        <taxon>Streptophyta</taxon>
        <taxon>Embryophyta</taxon>
        <taxon>Tracheophyta</taxon>
        <taxon>Spermatophyta</taxon>
        <taxon>Magnoliopsida</taxon>
        <taxon>Ranunculales</taxon>
        <taxon>Papaveraceae</taxon>
        <taxon>Papaveroideae</taxon>
        <taxon>Papaver</taxon>
    </lineage>
</organism>
<dbReference type="Proteomes" id="UP000316621">
    <property type="component" value="Chromosome 1"/>
</dbReference>
<gene>
    <name evidence="1" type="ORF">C5167_037351</name>
</gene>
<name>A0A4Y7I990_PAPSO</name>
<sequence length="88" mass="10023">MVLISKWQTEEARGIDATVVLSGDAQIFLLLQKDALHSDLAKLCAKKNYHSSIIQILVHVSKPRYVRLTTLKMDFDSVFLDLSKQHKI</sequence>
<reference evidence="1 2" key="1">
    <citation type="journal article" date="2018" name="Science">
        <title>The opium poppy genome and morphinan production.</title>
        <authorList>
            <person name="Guo L."/>
            <person name="Winzer T."/>
            <person name="Yang X."/>
            <person name="Li Y."/>
            <person name="Ning Z."/>
            <person name="He Z."/>
            <person name="Teodor R."/>
            <person name="Lu Y."/>
            <person name="Bowser T.A."/>
            <person name="Graham I.A."/>
            <person name="Ye K."/>
        </authorList>
    </citation>
    <scope>NUCLEOTIDE SEQUENCE [LARGE SCALE GENOMIC DNA]</scope>
    <source>
        <strain evidence="2">cv. HN1</strain>
        <tissue evidence="1">Leaves</tissue>
    </source>
</reference>